<dbReference type="EMBL" id="CM042044">
    <property type="protein sequence ID" value="KAI3687696.1"/>
    <property type="molecule type" value="Genomic_DNA"/>
</dbReference>
<reference evidence="2" key="1">
    <citation type="journal article" date="2022" name="Mol. Ecol. Resour.">
        <title>The genomes of chicory, endive, great burdock and yacon provide insights into Asteraceae palaeo-polyploidization history and plant inulin production.</title>
        <authorList>
            <person name="Fan W."/>
            <person name="Wang S."/>
            <person name="Wang H."/>
            <person name="Wang A."/>
            <person name="Jiang F."/>
            <person name="Liu H."/>
            <person name="Zhao H."/>
            <person name="Xu D."/>
            <person name="Zhang Y."/>
        </authorList>
    </citation>
    <scope>NUCLEOTIDE SEQUENCE [LARGE SCALE GENOMIC DNA]</scope>
    <source>
        <strain evidence="2">cv. Yunnan</strain>
    </source>
</reference>
<keyword evidence="2" id="KW-1185">Reference proteome</keyword>
<organism evidence="1 2">
    <name type="scientific">Smallanthus sonchifolius</name>
    <dbReference type="NCBI Taxonomy" id="185202"/>
    <lineage>
        <taxon>Eukaryota</taxon>
        <taxon>Viridiplantae</taxon>
        <taxon>Streptophyta</taxon>
        <taxon>Embryophyta</taxon>
        <taxon>Tracheophyta</taxon>
        <taxon>Spermatophyta</taxon>
        <taxon>Magnoliopsida</taxon>
        <taxon>eudicotyledons</taxon>
        <taxon>Gunneridae</taxon>
        <taxon>Pentapetalae</taxon>
        <taxon>asterids</taxon>
        <taxon>campanulids</taxon>
        <taxon>Asterales</taxon>
        <taxon>Asteraceae</taxon>
        <taxon>Asteroideae</taxon>
        <taxon>Heliantheae alliance</taxon>
        <taxon>Millerieae</taxon>
        <taxon>Smallanthus</taxon>
    </lineage>
</organism>
<name>A0ACB8YQH1_9ASTR</name>
<dbReference type="Proteomes" id="UP001056120">
    <property type="component" value="Linkage Group LG27"/>
</dbReference>
<evidence type="ECO:0000313" key="1">
    <source>
        <dbReference type="EMBL" id="KAI3687696.1"/>
    </source>
</evidence>
<sequence>MVPNGPGTLDGCWLENHFNNEVQKRRHWQLPKEPHELTELLCTRLILLKPFSWTPFVILLRRTDYISMPVEMGGANYVHSSYRHDYSVKSVQAEFLSTTYSRIKSRALRDQLLFCFQEPYATVVLVAREGLDEFKIVLKSRLKLILQNE</sequence>
<accession>A0ACB8YQH1</accession>
<protein>
    <submittedName>
        <fullName evidence="1">Uncharacterized protein</fullName>
    </submittedName>
</protein>
<evidence type="ECO:0000313" key="2">
    <source>
        <dbReference type="Proteomes" id="UP001056120"/>
    </source>
</evidence>
<proteinExistence type="predicted"/>
<reference evidence="1 2" key="2">
    <citation type="journal article" date="2022" name="Mol. Ecol. Resour.">
        <title>The genomes of chicory, endive, great burdock and yacon provide insights into Asteraceae paleo-polyploidization history and plant inulin production.</title>
        <authorList>
            <person name="Fan W."/>
            <person name="Wang S."/>
            <person name="Wang H."/>
            <person name="Wang A."/>
            <person name="Jiang F."/>
            <person name="Liu H."/>
            <person name="Zhao H."/>
            <person name="Xu D."/>
            <person name="Zhang Y."/>
        </authorList>
    </citation>
    <scope>NUCLEOTIDE SEQUENCE [LARGE SCALE GENOMIC DNA]</scope>
    <source>
        <strain evidence="2">cv. Yunnan</strain>
        <tissue evidence="1">Leaves</tissue>
    </source>
</reference>
<comment type="caution">
    <text evidence="1">The sequence shown here is derived from an EMBL/GenBank/DDBJ whole genome shotgun (WGS) entry which is preliminary data.</text>
</comment>
<gene>
    <name evidence="1" type="ORF">L1987_81397</name>
</gene>